<keyword evidence="4" id="KW-1185">Reference proteome</keyword>
<accession>J3L0D8</accession>
<dbReference type="PANTHER" id="PTHR33207">
    <property type="entry name" value="F-BOX DOMAIN CONTAINING PROTEIN-RELATED"/>
    <property type="match status" value="1"/>
</dbReference>
<feature type="compositionally biased region" description="Basic and acidic residues" evidence="1">
    <location>
        <begin position="563"/>
        <end position="572"/>
    </location>
</feature>
<evidence type="ECO:0000313" key="4">
    <source>
        <dbReference type="Proteomes" id="UP000006038"/>
    </source>
</evidence>
<dbReference type="eggNOG" id="KOG1121">
    <property type="taxonomic scope" value="Eukaryota"/>
</dbReference>
<dbReference type="HOGENOM" id="CLU_026746_0_0_1"/>
<dbReference type="EnsemblPlants" id="OB01G26940.1">
    <property type="protein sequence ID" value="OB01G26940.1"/>
    <property type="gene ID" value="OB01G26940"/>
</dbReference>
<feature type="compositionally biased region" description="Polar residues" evidence="1">
    <location>
        <begin position="497"/>
        <end position="506"/>
    </location>
</feature>
<dbReference type="Pfam" id="PF23635">
    <property type="entry name" value="Beta-prop_AT5G49610-like"/>
    <property type="match status" value="1"/>
</dbReference>
<name>J3L0D8_ORYBR</name>
<organism evidence="3">
    <name type="scientific">Oryza brachyantha</name>
    <name type="common">malo sina</name>
    <dbReference type="NCBI Taxonomy" id="4533"/>
    <lineage>
        <taxon>Eukaryota</taxon>
        <taxon>Viridiplantae</taxon>
        <taxon>Streptophyta</taxon>
        <taxon>Embryophyta</taxon>
        <taxon>Tracheophyta</taxon>
        <taxon>Spermatophyta</taxon>
        <taxon>Magnoliopsida</taxon>
        <taxon>Liliopsida</taxon>
        <taxon>Poales</taxon>
        <taxon>Poaceae</taxon>
        <taxon>BOP clade</taxon>
        <taxon>Oryzoideae</taxon>
        <taxon>Oryzeae</taxon>
        <taxon>Oryzinae</taxon>
        <taxon>Oryza</taxon>
    </lineage>
</organism>
<evidence type="ECO:0000256" key="1">
    <source>
        <dbReference type="SAM" id="MobiDB-lite"/>
    </source>
</evidence>
<feature type="region of interest" description="Disordered" evidence="1">
    <location>
        <begin position="492"/>
        <end position="511"/>
    </location>
</feature>
<dbReference type="SUPFAM" id="SSF81383">
    <property type="entry name" value="F-box domain"/>
    <property type="match status" value="1"/>
</dbReference>
<proteinExistence type="predicted"/>
<dbReference type="OMA" id="ASKCWLA"/>
<dbReference type="Proteomes" id="UP000006038">
    <property type="component" value="Chromosome 1"/>
</dbReference>
<sequence length="572" mass="64136">MALQPFKGLTAVASLTDDLLAEILLRLPSAASLARAALASKCWLGVASAPGFLRRFRARHTSSPLLGLFVSHGYSGLPVFPPAGTVRTDPDLGAAARGGDFLLTCVGGDPHWHLRDCRNGRLLLCRGRSVAVYDPVSRRRDSFRRPEDDPFSDTYVADCLLHGHGDYGAASSFRVVSVQRHGRRMRAVEFRSGTGEWSFHPWMENVRRPRRGQAMHAAGMIFWKCEENSLLLLDTRTMEFSMLPLPVSFFQPSKYAVGEMEDGVCCLVCLDGTMDNIYIQVWLLMEDGGGGTGRRWELEKEMPVSEVLDGRSLVRQVRTVAGGLVLVSWDERHPQFAIDLKNMKVTAEFMCSGPAYLFQAPWPPAVLLDTEYVEPLQLIATQDVVNHVNLAAERTGVLVNSEGPLDLILGPHGPQDTQQAMVAEGETLVATADLKLLTSAEVQNQLVAEKPEINKGLEVPVLKRNSARLVKRRGARYENVLHMAMEMKARSMGGMEQLSTSPGRNYSRSEKPTVVDSHYGRYYQHRRRPEKPIVVDRRYGIYYQRRRRPQVGQVVGRRQQQQEFRHGEIEFR</sequence>
<dbReference type="InterPro" id="IPR036047">
    <property type="entry name" value="F-box-like_dom_sf"/>
</dbReference>
<feature type="domain" description="F-box protein AT5G49610-like beta-propeller" evidence="2">
    <location>
        <begin position="114"/>
        <end position="308"/>
    </location>
</feature>
<feature type="region of interest" description="Disordered" evidence="1">
    <location>
        <begin position="552"/>
        <end position="572"/>
    </location>
</feature>
<protein>
    <recommendedName>
        <fullName evidence="2">F-box protein AT5G49610-like beta-propeller domain-containing protein</fullName>
    </recommendedName>
</protein>
<reference evidence="3" key="1">
    <citation type="journal article" date="2013" name="Nat. Commun.">
        <title>Whole-genome sequencing of Oryza brachyantha reveals mechanisms underlying Oryza genome evolution.</title>
        <authorList>
            <person name="Chen J."/>
            <person name="Huang Q."/>
            <person name="Gao D."/>
            <person name="Wang J."/>
            <person name="Lang Y."/>
            <person name="Liu T."/>
            <person name="Li B."/>
            <person name="Bai Z."/>
            <person name="Luis Goicoechea J."/>
            <person name="Liang C."/>
            <person name="Chen C."/>
            <person name="Zhang W."/>
            <person name="Sun S."/>
            <person name="Liao Y."/>
            <person name="Zhang X."/>
            <person name="Yang L."/>
            <person name="Song C."/>
            <person name="Wang M."/>
            <person name="Shi J."/>
            <person name="Liu G."/>
            <person name="Liu J."/>
            <person name="Zhou H."/>
            <person name="Zhou W."/>
            <person name="Yu Q."/>
            <person name="An N."/>
            <person name="Chen Y."/>
            <person name="Cai Q."/>
            <person name="Wang B."/>
            <person name="Liu B."/>
            <person name="Min J."/>
            <person name="Huang Y."/>
            <person name="Wu H."/>
            <person name="Li Z."/>
            <person name="Zhang Y."/>
            <person name="Yin Y."/>
            <person name="Song W."/>
            <person name="Jiang J."/>
            <person name="Jackson S.A."/>
            <person name="Wing R.A."/>
            <person name="Wang J."/>
            <person name="Chen M."/>
        </authorList>
    </citation>
    <scope>NUCLEOTIDE SEQUENCE [LARGE SCALE GENOMIC DNA]</scope>
    <source>
        <strain evidence="3">cv. IRGC 101232</strain>
    </source>
</reference>
<dbReference type="Gramene" id="OB01G26940.1">
    <property type="protein sequence ID" value="OB01G26940.1"/>
    <property type="gene ID" value="OB01G26940"/>
</dbReference>
<reference evidence="3" key="2">
    <citation type="submission" date="2013-04" db="UniProtKB">
        <authorList>
            <consortium name="EnsemblPlants"/>
        </authorList>
    </citation>
    <scope>IDENTIFICATION</scope>
</reference>
<evidence type="ECO:0000259" key="2">
    <source>
        <dbReference type="Pfam" id="PF23635"/>
    </source>
</evidence>
<evidence type="ECO:0000313" key="3">
    <source>
        <dbReference type="EnsemblPlants" id="OB01G26940.1"/>
    </source>
</evidence>
<dbReference type="AlphaFoldDB" id="J3L0D8"/>
<feature type="compositionally biased region" description="Low complexity" evidence="1">
    <location>
        <begin position="552"/>
        <end position="562"/>
    </location>
</feature>
<dbReference type="InterPro" id="IPR056594">
    <property type="entry name" value="AT5G49610-like_b-prop"/>
</dbReference>